<dbReference type="EMBL" id="LLYA01000184">
    <property type="protein sequence ID" value="KRR19676.1"/>
    <property type="molecule type" value="Genomic_DNA"/>
</dbReference>
<name>A0A0R3MIC6_9BRAD</name>
<organism evidence="2 3">
    <name type="scientific">Bradyrhizobium retamae</name>
    <dbReference type="NCBI Taxonomy" id="1300035"/>
    <lineage>
        <taxon>Bacteria</taxon>
        <taxon>Pseudomonadati</taxon>
        <taxon>Pseudomonadota</taxon>
        <taxon>Alphaproteobacteria</taxon>
        <taxon>Hyphomicrobiales</taxon>
        <taxon>Nitrobacteraceae</taxon>
        <taxon>Bradyrhizobium</taxon>
    </lineage>
</organism>
<reference evidence="2 3" key="1">
    <citation type="submission" date="2014-03" db="EMBL/GenBank/DDBJ databases">
        <title>Bradyrhizobium valentinum sp. nov., isolated from effective nodules of Lupinus mariae-josephae, a lupine endemic of basic-lime soils in Eastern Spain.</title>
        <authorList>
            <person name="Duran D."/>
            <person name="Rey L."/>
            <person name="Navarro A."/>
            <person name="Busquets A."/>
            <person name="Imperial J."/>
            <person name="Ruiz-Argueso T."/>
        </authorList>
    </citation>
    <scope>NUCLEOTIDE SEQUENCE [LARGE SCALE GENOMIC DNA]</scope>
    <source>
        <strain evidence="2 3">Ro19</strain>
    </source>
</reference>
<protein>
    <submittedName>
        <fullName evidence="2">Uncharacterized protein</fullName>
    </submittedName>
</protein>
<gene>
    <name evidence="2" type="ORF">CQ13_33505</name>
</gene>
<evidence type="ECO:0000256" key="1">
    <source>
        <dbReference type="SAM" id="MobiDB-lite"/>
    </source>
</evidence>
<dbReference type="AlphaFoldDB" id="A0A0R3MIC6"/>
<accession>A0A0R3MIC6</accession>
<comment type="caution">
    <text evidence="2">The sequence shown here is derived from an EMBL/GenBank/DDBJ whole genome shotgun (WGS) entry which is preliminary data.</text>
</comment>
<proteinExistence type="predicted"/>
<evidence type="ECO:0000313" key="2">
    <source>
        <dbReference type="EMBL" id="KRR19676.1"/>
    </source>
</evidence>
<evidence type="ECO:0000313" key="3">
    <source>
        <dbReference type="Proteomes" id="UP000052023"/>
    </source>
</evidence>
<keyword evidence="3" id="KW-1185">Reference proteome</keyword>
<sequence>MAPLRRSSPFPTRLSRQKTRHPEQFKEGDIYIARYVFTRPAIIGEPNWHLALPAILLSRSTSLDTPIAPLIGGLRRCYDRGSLACAEGNIETKFSSRPGTHLPAQSVNQEKLFDAADRDGPVPADSFYGPEFCTEWV</sequence>
<dbReference type="Proteomes" id="UP000052023">
    <property type="component" value="Unassembled WGS sequence"/>
</dbReference>
<feature type="region of interest" description="Disordered" evidence="1">
    <location>
        <begin position="1"/>
        <end position="21"/>
    </location>
</feature>